<dbReference type="InterPro" id="IPR050466">
    <property type="entry name" value="Carboxylest/Gibb_receptor"/>
</dbReference>
<feature type="compositionally biased region" description="Acidic residues" evidence="1">
    <location>
        <begin position="108"/>
        <end position="122"/>
    </location>
</feature>
<dbReference type="PANTHER" id="PTHR23024:SF492">
    <property type="entry name" value="GIBBERELLIN RECEPTOR GID1C"/>
    <property type="match status" value="1"/>
</dbReference>
<dbReference type="AlphaFoldDB" id="A0A0B6VNN0"/>
<organism evidence="3">
    <name type="scientific">Lygodium japonicum</name>
    <name type="common">Japanese climbing fern</name>
    <name type="synonym">Ophioglossum japonicum</name>
    <dbReference type="NCBI Taxonomy" id="13824"/>
    <lineage>
        <taxon>Eukaryota</taxon>
        <taxon>Viridiplantae</taxon>
        <taxon>Streptophyta</taxon>
        <taxon>Embryophyta</taxon>
        <taxon>Tracheophyta</taxon>
        <taxon>Polypodiopsida</taxon>
        <taxon>Polypodiidae</taxon>
        <taxon>Schizaeales</taxon>
        <taxon>Lygodiaceae</taxon>
        <taxon>Lygodium</taxon>
    </lineage>
</organism>
<dbReference type="InterPro" id="IPR013094">
    <property type="entry name" value="AB_hydrolase_3"/>
</dbReference>
<evidence type="ECO:0000313" key="3">
    <source>
        <dbReference type="EMBL" id="BAQ20608.1"/>
    </source>
</evidence>
<dbReference type="Gene3D" id="3.40.50.1820">
    <property type="entry name" value="alpha/beta hydrolase"/>
    <property type="match status" value="2"/>
</dbReference>
<feature type="region of interest" description="Disordered" evidence="1">
    <location>
        <begin position="91"/>
        <end position="191"/>
    </location>
</feature>
<keyword evidence="3" id="KW-0675">Receptor</keyword>
<dbReference type="PANTHER" id="PTHR23024">
    <property type="entry name" value="ARYLACETAMIDE DEACETYLASE"/>
    <property type="match status" value="1"/>
</dbReference>
<evidence type="ECO:0000259" key="2">
    <source>
        <dbReference type="Pfam" id="PF07859"/>
    </source>
</evidence>
<accession>A0A0B6VNN0</accession>
<protein>
    <submittedName>
        <fullName evidence="3">Gibberellin receptor GID1L3</fullName>
    </submittedName>
</protein>
<evidence type="ECO:0000256" key="1">
    <source>
        <dbReference type="SAM" id="MobiDB-lite"/>
    </source>
</evidence>
<dbReference type="SUPFAM" id="SSF53474">
    <property type="entry name" value="alpha/beta-Hydrolases"/>
    <property type="match status" value="1"/>
</dbReference>
<proteinExistence type="evidence at transcript level"/>
<dbReference type="InterPro" id="IPR029058">
    <property type="entry name" value="AB_hydrolase_fold"/>
</dbReference>
<gene>
    <name evidence="3" type="primary">LjGID1-3</name>
</gene>
<feature type="compositionally biased region" description="Basic and acidic residues" evidence="1">
    <location>
        <begin position="123"/>
        <end position="133"/>
    </location>
</feature>
<feature type="compositionally biased region" description="Acidic residues" evidence="1">
    <location>
        <begin position="134"/>
        <end position="149"/>
    </location>
</feature>
<dbReference type="Pfam" id="PF07859">
    <property type="entry name" value="Abhydrolase_3"/>
    <property type="match status" value="1"/>
</dbReference>
<reference evidence="3" key="1">
    <citation type="submission" date="2014-03" db="EMBL/GenBank/DDBJ databases">
        <title>Fern antheridiogen system is a unique spatiotemporally split gibberellin synthesis pathway.</title>
        <authorList>
            <person name="Tanaka J."/>
            <person name="Yano K."/>
            <person name="Aya K."/>
            <person name="Hirano K."/>
            <person name="Ordonio R.L."/>
            <person name="Takehara S."/>
            <person name="Park S.H."/>
            <person name="Nakajima M."/>
            <person name="Ueguchi-Tanaka M."/>
            <person name="Matsuoka M."/>
        </authorList>
    </citation>
    <scope>NUCLEOTIDE SEQUENCE</scope>
</reference>
<sequence length="444" mass="50404">MGDQAIVPMRTYILMSKFRFVYMLLRRPDGTLDRRTDEYLDKKEPANATPRRGVATTDVCIEKASGLWARVFWPTEIYHEDDYLEAGAEEVEVDDDGAREAGGARGEEEQESEVEEEEEGGENGEKEEEKEKEEQEQEVEVEKEELEESAESKEQKAASGSGSGSTEVEDKEQRDKTPVVDALTKEKVEDEQYNELEEEGLRPLVVYFHGGSFVHSCANSRIYDTLCRNMARMCGVVILSLNFHRAPEYKCPVPYEDGLTCLRWINSRAGKLCLYPFQCRTKKVFLAGDTGGANIAHHVAAKAPLEGISLSGMVLIMPMFGGEQRTTHERRLDGKYFVSIQDRDWYWRAFLPEGANRDDPACNPLSQQAPSMSELDLPPSLVVVGGFDLLRDWQLRYISALERAGKDVELLYLEKVTMGFFLMPNSPFFFAFIAKVREFLKKSF</sequence>
<feature type="domain" description="Alpha/beta hydrolase fold-3" evidence="2">
    <location>
        <begin position="205"/>
        <end position="421"/>
    </location>
</feature>
<feature type="compositionally biased region" description="Basic and acidic residues" evidence="1">
    <location>
        <begin position="171"/>
        <end position="190"/>
    </location>
</feature>
<dbReference type="GO" id="GO:0016787">
    <property type="term" value="F:hydrolase activity"/>
    <property type="evidence" value="ECO:0007669"/>
    <property type="project" value="InterPro"/>
</dbReference>
<name>A0A0B6VNN0_LYGJA</name>
<dbReference type="EMBL" id="AB915794">
    <property type="protein sequence ID" value="BAQ20608.1"/>
    <property type="molecule type" value="mRNA"/>
</dbReference>